<protein>
    <submittedName>
        <fullName evidence="2">Uncharacterized protein</fullName>
    </submittedName>
</protein>
<gene>
    <name evidence="2" type="ORF">CYMTET_40775</name>
</gene>
<dbReference type="AlphaFoldDB" id="A0AAE0C953"/>
<evidence type="ECO:0000313" key="3">
    <source>
        <dbReference type="Proteomes" id="UP001190700"/>
    </source>
</evidence>
<accession>A0AAE0C953</accession>
<name>A0AAE0C953_9CHLO</name>
<dbReference type="Proteomes" id="UP001190700">
    <property type="component" value="Unassembled WGS sequence"/>
</dbReference>
<sequence>MNIDDSNETQEHTLEEVQGSPKRLRGSGSPTLHASPPTSPRSAAKLILIVGLLQSMQLAQHSLETTLKDLPSTVANSVLLKLEPPSKAVGLQALDKDMIACRTLEAVQAKFAYGKNYEKLREAAAAVQKRFYQLQRLVFVVTVLGLADLLLKVKGVSLFQQKVNTLPWEVTEKEAEFAHAFDKVYPEQLDFKDRDSAKVPLNPNDFPMLCEYQEEIEKRGTFMGVALKVAPVHKVTMQAKGRESLFI</sequence>
<proteinExistence type="predicted"/>
<feature type="region of interest" description="Disordered" evidence="1">
    <location>
        <begin position="1"/>
        <end position="39"/>
    </location>
</feature>
<evidence type="ECO:0000313" key="2">
    <source>
        <dbReference type="EMBL" id="KAK3249815.1"/>
    </source>
</evidence>
<evidence type="ECO:0000256" key="1">
    <source>
        <dbReference type="SAM" id="MobiDB-lite"/>
    </source>
</evidence>
<organism evidence="2 3">
    <name type="scientific">Cymbomonas tetramitiformis</name>
    <dbReference type="NCBI Taxonomy" id="36881"/>
    <lineage>
        <taxon>Eukaryota</taxon>
        <taxon>Viridiplantae</taxon>
        <taxon>Chlorophyta</taxon>
        <taxon>Pyramimonadophyceae</taxon>
        <taxon>Pyramimonadales</taxon>
        <taxon>Pyramimonadaceae</taxon>
        <taxon>Cymbomonas</taxon>
    </lineage>
</organism>
<reference evidence="2 3" key="1">
    <citation type="journal article" date="2015" name="Genome Biol. Evol.">
        <title>Comparative Genomics of a Bacterivorous Green Alga Reveals Evolutionary Causalities and Consequences of Phago-Mixotrophic Mode of Nutrition.</title>
        <authorList>
            <person name="Burns J.A."/>
            <person name="Paasch A."/>
            <person name="Narechania A."/>
            <person name="Kim E."/>
        </authorList>
    </citation>
    <scope>NUCLEOTIDE SEQUENCE [LARGE SCALE GENOMIC DNA]</scope>
    <source>
        <strain evidence="2 3">PLY_AMNH</strain>
    </source>
</reference>
<keyword evidence="3" id="KW-1185">Reference proteome</keyword>
<comment type="caution">
    <text evidence="2">The sequence shown here is derived from an EMBL/GenBank/DDBJ whole genome shotgun (WGS) entry which is preliminary data.</text>
</comment>
<dbReference type="EMBL" id="LGRX02027112">
    <property type="protein sequence ID" value="KAK3249815.1"/>
    <property type="molecule type" value="Genomic_DNA"/>
</dbReference>